<gene>
    <name evidence="1" type="ORF">GCM10008955_20610</name>
</gene>
<keyword evidence="2" id="KW-1185">Reference proteome</keyword>
<evidence type="ECO:0000313" key="1">
    <source>
        <dbReference type="EMBL" id="GGK26711.1"/>
    </source>
</evidence>
<evidence type="ECO:0000313" key="2">
    <source>
        <dbReference type="Proteomes" id="UP000647587"/>
    </source>
</evidence>
<reference evidence="2" key="1">
    <citation type="journal article" date="2019" name="Int. J. Syst. Evol. Microbiol.">
        <title>The Global Catalogue of Microorganisms (GCM) 10K type strain sequencing project: providing services to taxonomists for standard genome sequencing and annotation.</title>
        <authorList>
            <consortium name="The Broad Institute Genomics Platform"/>
            <consortium name="The Broad Institute Genome Sequencing Center for Infectious Disease"/>
            <person name="Wu L."/>
            <person name="Ma J."/>
        </authorList>
    </citation>
    <scope>NUCLEOTIDE SEQUENCE [LARGE SCALE GENOMIC DNA]</scope>
    <source>
        <strain evidence="2">JCM 30331</strain>
    </source>
</reference>
<proteinExistence type="predicted"/>
<dbReference type="EMBL" id="BMPP01000007">
    <property type="protein sequence ID" value="GGK26711.1"/>
    <property type="molecule type" value="Genomic_DNA"/>
</dbReference>
<sequence>MTSERFGDRLGRDWISQRGCHLQGAQGAPGVTVRAPGVTVRQPREQVHGFGLDAHARQTAFVGQGTFQQPSDVLLRQRFQNQRAGP</sequence>
<organism evidence="1 2">
    <name type="scientific">Deinococcus malanensis</name>
    <dbReference type="NCBI Taxonomy" id="1706855"/>
    <lineage>
        <taxon>Bacteria</taxon>
        <taxon>Thermotogati</taxon>
        <taxon>Deinococcota</taxon>
        <taxon>Deinococci</taxon>
        <taxon>Deinococcales</taxon>
        <taxon>Deinococcaceae</taxon>
        <taxon>Deinococcus</taxon>
    </lineage>
</organism>
<comment type="caution">
    <text evidence="1">The sequence shown here is derived from an EMBL/GenBank/DDBJ whole genome shotgun (WGS) entry which is preliminary data.</text>
</comment>
<accession>A0ABQ2EYC4</accession>
<protein>
    <submittedName>
        <fullName evidence="1">Uncharacterized protein</fullName>
    </submittedName>
</protein>
<name>A0ABQ2EYC4_9DEIO</name>
<dbReference type="Proteomes" id="UP000647587">
    <property type="component" value="Unassembled WGS sequence"/>
</dbReference>